<comment type="caution">
    <text evidence="4">The sequence shown here is derived from an EMBL/GenBank/DDBJ whole genome shotgun (WGS) entry which is preliminary data.</text>
</comment>
<protein>
    <recommendedName>
        <fullName evidence="3">Reverse transcriptase domain-containing protein</fullName>
    </recommendedName>
</protein>
<feature type="region of interest" description="Disordered" evidence="1">
    <location>
        <begin position="101"/>
        <end position="129"/>
    </location>
</feature>
<proteinExistence type="predicted"/>
<dbReference type="PROSITE" id="PS50878">
    <property type="entry name" value="RT_POL"/>
    <property type="match status" value="1"/>
</dbReference>
<keyword evidence="2" id="KW-0812">Transmembrane</keyword>
<gene>
    <name evidence="4" type="ORF">ANN_25654</name>
</gene>
<feature type="compositionally biased region" description="Basic and acidic residues" evidence="1">
    <location>
        <begin position="892"/>
        <end position="901"/>
    </location>
</feature>
<evidence type="ECO:0000256" key="1">
    <source>
        <dbReference type="SAM" id="MobiDB-lite"/>
    </source>
</evidence>
<dbReference type="Pfam" id="PF00078">
    <property type="entry name" value="RVT_1"/>
    <property type="match status" value="1"/>
</dbReference>
<keyword evidence="2" id="KW-1133">Transmembrane helix</keyword>
<reference evidence="4 5" key="1">
    <citation type="journal article" date="2022" name="Allergy">
        <title>Genome assembly and annotation of Periplaneta americana reveal a comprehensive cockroach allergen profile.</title>
        <authorList>
            <person name="Wang L."/>
            <person name="Xiong Q."/>
            <person name="Saelim N."/>
            <person name="Wang L."/>
            <person name="Nong W."/>
            <person name="Wan A.T."/>
            <person name="Shi M."/>
            <person name="Liu X."/>
            <person name="Cao Q."/>
            <person name="Hui J.H.L."/>
            <person name="Sookrung N."/>
            <person name="Leung T.F."/>
            <person name="Tungtrongchitr A."/>
            <person name="Tsui S.K.W."/>
        </authorList>
    </citation>
    <scope>NUCLEOTIDE SEQUENCE [LARGE SCALE GENOMIC DNA]</scope>
    <source>
        <strain evidence="4">PWHHKU_190912</strain>
    </source>
</reference>
<evidence type="ECO:0000259" key="3">
    <source>
        <dbReference type="PROSITE" id="PS50878"/>
    </source>
</evidence>
<keyword evidence="2" id="KW-0472">Membrane</keyword>
<keyword evidence="5" id="KW-1185">Reference proteome</keyword>
<dbReference type="SUPFAM" id="SSF56672">
    <property type="entry name" value="DNA/RNA polymerases"/>
    <property type="match status" value="1"/>
</dbReference>
<feature type="compositionally biased region" description="Polar residues" evidence="1">
    <location>
        <begin position="117"/>
        <end position="126"/>
    </location>
</feature>
<feature type="compositionally biased region" description="Basic and acidic residues" evidence="1">
    <location>
        <begin position="105"/>
        <end position="116"/>
    </location>
</feature>
<dbReference type="PANTHER" id="PTHR47027:SF20">
    <property type="entry name" value="REVERSE TRANSCRIPTASE-LIKE PROTEIN WITH RNA-DIRECTED DNA POLYMERASE DOMAIN"/>
    <property type="match status" value="1"/>
</dbReference>
<organism evidence="4 5">
    <name type="scientific">Periplaneta americana</name>
    <name type="common">American cockroach</name>
    <name type="synonym">Blatta americana</name>
    <dbReference type="NCBI Taxonomy" id="6978"/>
    <lineage>
        <taxon>Eukaryota</taxon>
        <taxon>Metazoa</taxon>
        <taxon>Ecdysozoa</taxon>
        <taxon>Arthropoda</taxon>
        <taxon>Hexapoda</taxon>
        <taxon>Insecta</taxon>
        <taxon>Pterygota</taxon>
        <taxon>Neoptera</taxon>
        <taxon>Polyneoptera</taxon>
        <taxon>Dictyoptera</taxon>
        <taxon>Blattodea</taxon>
        <taxon>Blattoidea</taxon>
        <taxon>Blattidae</taxon>
        <taxon>Blattinae</taxon>
        <taxon>Periplaneta</taxon>
    </lineage>
</organism>
<evidence type="ECO:0000313" key="4">
    <source>
        <dbReference type="EMBL" id="KAJ4428661.1"/>
    </source>
</evidence>
<feature type="compositionally biased region" description="Basic and acidic residues" evidence="1">
    <location>
        <begin position="434"/>
        <end position="446"/>
    </location>
</feature>
<feature type="region of interest" description="Disordered" evidence="1">
    <location>
        <begin position="433"/>
        <end position="461"/>
    </location>
</feature>
<feature type="domain" description="Reverse transcriptase" evidence="3">
    <location>
        <begin position="1"/>
        <end position="313"/>
    </location>
</feature>
<feature type="compositionally biased region" description="Basic and acidic residues" evidence="1">
    <location>
        <begin position="820"/>
        <end position="829"/>
    </location>
</feature>
<dbReference type="PANTHER" id="PTHR47027">
    <property type="entry name" value="REVERSE TRANSCRIPTASE DOMAIN-CONTAINING PROTEIN"/>
    <property type="match status" value="1"/>
</dbReference>
<dbReference type="InterPro" id="IPR043502">
    <property type="entry name" value="DNA/RNA_pol_sf"/>
</dbReference>
<sequence length="901" mass="99962">MQHKLLFSNRLIKLYDFLAELQSPFSARETTEMKGAIIVAFVVFAAASLATCEILHGREVTDTFCLDPSVRDIVTCNKPTTRSSFASLSEEAMLQILRGLKKQRSNRDEQDERLHNINEQTDSLGTEDNGEKWEYEGTVHQLFIDFKKAYDSVKREVLYGILIEFGIPKKLVRLIKMCLSETYSRVRIGQFLSYAFPIHCGLKQGDTLSSLLFNFALEYAIRKVQDNRVGLELNGLHQLLVYADDVNMLGENPQTIRENTGIMLEASKAIGLEVNPEKTNGVQEGCQPCDPAKCPSVKDCKSVTVLDKCGCCLICDKVVELLLDQKPDNKAEIQGKPKTPVTDAPEIPSKYFLGLLPHENEGPVIGEDISIQVIPLNAGVINGAPLKQKRVFPENMSILNRILKMFGFPSGITSSTAWPTCGMHDDLMAVTSEPEEKAAASRRGEQAEGSEPELEDTVTAGDERKSILEEAPQFRERPHIRFINMGPRMAPSDDVITRHMIMHERPFLEPITGPMMRNVFNIFRLMMAPNSVNKPRLLETPDIEVENVMKPIVSRDGVTAQGAANYDDEGLEIVKFKLLPPDAQGMETENIKKEEVTSKLPKQDEVFVDSPDFGKKQLDENVVDLNDGKSRKGVPKTVAKAEETAIVRNRRVTPPKSGEVVEKSTTIGEQAKLENLSDKVTKEKQGKEEFGKETKLMLSDSNGGNMRMFPDLVAKRSAQAQTEEQMKEDIANYLALTARAERLKAQLKTLASMGNRKWAKGYVNNPPSHGIPNSGAELGDQAVHRKIHPIEGLKDVKSGAAPAPGGGKNRSGAVRNAKNVAEKTEDSALESKMKTARMLKKMKKNPAKAVMKLMQTFREELMDMQSDAASGNEGQNLMPFPTTLEPAVAGVKRRESANVKK</sequence>
<dbReference type="Proteomes" id="UP001148838">
    <property type="component" value="Unassembled WGS sequence"/>
</dbReference>
<feature type="region of interest" description="Disordered" evidence="1">
    <location>
        <begin position="869"/>
        <end position="901"/>
    </location>
</feature>
<name>A0ABQ8S452_PERAM</name>
<feature type="transmembrane region" description="Helical" evidence="2">
    <location>
        <begin position="36"/>
        <end position="56"/>
    </location>
</feature>
<accession>A0ABQ8S452</accession>
<dbReference type="Gene3D" id="4.10.40.20">
    <property type="match status" value="1"/>
</dbReference>
<evidence type="ECO:0000313" key="5">
    <source>
        <dbReference type="Proteomes" id="UP001148838"/>
    </source>
</evidence>
<feature type="region of interest" description="Disordered" evidence="1">
    <location>
        <begin position="791"/>
        <end position="829"/>
    </location>
</feature>
<evidence type="ECO:0000256" key="2">
    <source>
        <dbReference type="SAM" id="Phobius"/>
    </source>
</evidence>
<dbReference type="InterPro" id="IPR000477">
    <property type="entry name" value="RT_dom"/>
</dbReference>
<dbReference type="EMBL" id="JAJSOF020000036">
    <property type="protein sequence ID" value="KAJ4428661.1"/>
    <property type="molecule type" value="Genomic_DNA"/>
</dbReference>